<dbReference type="SUPFAM" id="SSF52540">
    <property type="entry name" value="P-loop containing nucleoside triphosphate hydrolases"/>
    <property type="match status" value="1"/>
</dbReference>
<dbReference type="EMBL" id="MPUH01001007">
    <property type="protein sequence ID" value="OMJ71273.1"/>
    <property type="molecule type" value="Genomic_DNA"/>
</dbReference>
<keyword evidence="1" id="KW-0547">Nucleotide-binding</keyword>
<comment type="caution">
    <text evidence="3">The sequence shown here is derived from an EMBL/GenBank/DDBJ whole genome shotgun (WGS) entry which is preliminary data.</text>
</comment>
<dbReference type="OrthoDB" id="8954335at2759"/>
<accession>A0A1R2B3A2</accession>
<organism evidence="3 4">
    <name type="scientific">Stentor coeruleus</name>
    <dbReference type="NCBI Taxonomy" id="5963"/>
    <lineage>
        <taxon>Eukaryota</taxon>
        <taxon>Sar</taxon>
        <taxon>Alveolata</taxon>
        <taxon>Ciliophora</taxon>
        <taxon>Postciliodesmatophora</taxon>
        <taxon>Heterotrichea</taxon>
        <taxon>Heterotrichida</taxon>
        <taxon>Stentoridae</taxon>
        <taxon>Stentor</taxon>
    </lineage>
</organism>
<evidence type="ECO:0000313" key="3">
    <source>
        <dbReference type="EMBL" id="OMJ71273.1"/>
    </source>
</evidence>
<gene>
    <name evidence="3" type="ORF">SteCoe_30575</name>
</gene>
<dbReference type="Pfam" id="PF04548">
    <property type="entry name" value="AIG1"/>
    <property type="match status" value="1"/>
</dbReference>
<dbReference type="AlphaFoldDB" id="A0A1R2B3A2"/>
<dbReference type="InterPro" id="IPR006703">
    <property type="entry name" value="G_AIG1"/>
</dbReference>
<dbReference type="GO" id="GO:0005525">
    <property type="term" value="F:GTP binding"/>
    <property type="evidence" value="ECO:0007669"/>
    <property type="project" value="InterPro"/>
</dbReference>
<dbReference type="InterPro" id="IPR027417">
    <property type="entry name" value="P-loop_NTPase"/>
</dbReference>
<protein>
    <recommendedName>
        <fullName evidence="2">AIG1-type G domain-containing protein</fullName>
    </recommendedName>
</protein>
<dbReference type="Proteomes" id="UP000187209">
    <property type="component" value="Unassembled WGS sequence"/>
</dbReference>
<evidence type="ECO:0000259" key="2">
    <source>
        <dbReference type="Pfam" id="PF04548"/>
    </source>
</evidence>
<keyword evidence="4" id="KW-1185">Reference proteome</keyword>
<reference evidence="3 4" key="1">
    <citation type="submission" date="2016-11" db="EMBL/GenBank/DDBJ databases">
        <title>The macronuclear genome of Stentor coeruleus: a giant cell with tiny introns.</title>
        <authorList>
            <person name="Slabodnick M."/>
            <person name="Ruby J.G."/>
            <person name="Reiff S.B."/>
            <person name="Swart E.C."/>
            <person name="Gosai S."/>
            <person name="Prabakaran S."/>
            <person name="Witkowska E."/>
            <person name="Larue G.E."/>
            <person name="Fisher S."/>
            <person name="Freeman R.M."/>
            <person name="Gunawardena J."/>
            <person name="Chu W."/>
            <person name="Stover N.A."/>
            <person name="Gregory B.D."/>
            <person name="Nowacki M."/>
            <person name="Derisi J."/>
            <person name="Roy S.W."/>
            <person name="Marshall W.F."/>
            <person name="Sood P."/>
        </authorList>
    </citation>
    <scope>NUCLEOTIDE SEQUENCE [LARGE SCALE GENOMIC DNA]</scope>
    <source>
        <strain evidence="3">WM001</strain>
    </source>
</reference>
<proteinExistence type="predicted"/>
<sequence>MATRLVLVSGGSQVGKSSTINTLIGRPVARVGGYGISETLHVTFYEADNSLSLFPNDPQTTKLILIDVPGFRDSHLRISDDEISEIISKKIFELGQEKLDGILLFESASAPSIQILPNLNSLMRVFGSEIGKSIIIVTTKWDKLLLREKNKRRDAYIKFREFLFVEWINDNEDFMLENQFKEEQLRNLANGLRERQPFKLNGIERLKEECLNLAKTLHKKDFVNKTIEYTEQVPVETIEKENYTEYVNAYTDESSIRSRAYELQRQDGTHSVSNTRSVTKYYQEPYTVIEKRPRQVTQTHRKWFLMFEWVSHVETFTVYDEVSVTKYRDVPRQERETYYTYEYYPVENYLSKARNEQKKVTKQRDKKVTKIVTEKKFKEIKIERFSLSHYYPEAQKKMAKQFEEECKRYIIR</sequence>
<dbReference type="Gene3D" id="3.40.50.300">
    <property type="entry name" value="P-loop containing nucleotide triphosphate hydrolases"/>
    <property type="match status" value="1"/>
</dbReference>
<evidence type="ECO:0000313" key="4">
    <source>
        <dbReference type="Proteomes" id="UP000187209"/>
    </source>
</evidence>
<name>A0A1R2B3A2_9CILI</name>
<feature type="domain" description="AIG1-type G" evidence="2">
    <location>
        <begin position="4"/>
        <end position="145"/>
    </location>
</feature>
<evidence type="ECO:0000256" key="1">
    <source>
        <dbReference type="ARBA" id="ARBA00022741"/>
    </source>
</evidence>